<name>A0A160P3A4_STRLU</name>
<protein>
    <submittedName>
        <fullName evidence="1">Uncharacterized protein</fullName>
    </submittedName>
</protein>
<dbReference type="AlphaFoldDB" id="A0A160P3A4"/>
<dbReference type="KEGG" id="slau:SLA_4115"/>
<sequence length="60" mass="5830">MAISTEVRAAGVRDMRGDSSVPVLLRCRSVTGTPCIAAPRAAGQCATAATGGADAGPGAE</sequence>
<gene>
    <name evidence="1" type="ORF">SLA_4115</name>
</gene>
<accession>A0A160P3A4</accession>
<organism evidence="1 2">
    <name type="scientific">Streptomyces laurentii</name>
    <dbReference type="NCBI Taxonomy" id="39478"/>
    <lineage>
        <taxon>Bacteria</taxon>
        <taxon>Bacillati</taxon>
        <taxon>Actinomycetota</taxon>
        <taxon>Actinomycetes</taxon>
        <taxon>Kitasatosporales</taxon>
        <taxon>Streptomycetaceae</taxon>
        <taxon>Streptomyces</taxon>
    </lineage>
</organism>
<dbReference type="EMBL" id="AP017424">
    <property type="protein sequence ID" value="BAU85003.1"/>
    <property type="molecule type" value="Genomic_DNA"/>
</dbReference>
<reference evidence="1 2" key="1">
    <citation type="journal article" date="2016" name="Genome Announc.">
        <title>Complete Genome Sequence of Thiostrepton-Producing Streptomyces laurentii ATCC 31255.</title>
        <authorList>
            <person name="Doi K."/>
            <person name="Fujino Y."/>
            <person name="Nagayoshi Y."/>
            <person name="Ohshima T."/>
            <person name="Ogata S."/>
        </authorList>
    </citation>
    <scope>NUCLEOTIDE SEQUENCE [LARGE SCALE GENOMIC DNA]</scope>
    <source>
        <strain evidence="1 2">ATCC 31255</strain>
    </source>
</reference>
<proteinExistence type="predicted"/>
<evidence type="ECO:0000313" key="1">
    <source>
        <dbReference type="EMBL" id="BAU85003.1"/>
    </source>
</evidence>
<keyword evidence="2" id="KW-1185">Reference proteome</keyword>
<evidence type="ECO:0000313" key="2">
    <source>
        <dbReference type="Proteomes" id="UP000217676"/>
    </source>
</evidence>
<dbReference type="Proteomes" id="UP000217676">
    <property type="component" value="Chromosome"/>
</dbReference>